<evidence type="ECO:0000256" key="3">
    <source>
        <dbReference type="ARBA" id="ARBA00022618"/>
    </source>
</evidence>
<evidence type="ECO:0000256" key="4">
    <source>
        <dbReference type="ARBA" id="ARBA00022741"/>
    </source>
</evidence>
<evidence type="ECO:0000313" key="15">
    <source>
        <dbReference type="EMBL" id="PXW92612.1"/>
    </source>
</evidence>
<keyword evidence="9 10" id="KW-0961">Cell wall biogenesis/degradation</keyword>
<dbReference type="PANTHER" id="PTHR43024">
    <property type="entry name" value="UDP-N-ACETYLMURAMOYL-TRIPEPTIDE--D-ALANYL-D-ALANINE LIGASE"/>
    <property type="match status" value="1"/>
</dbReference>
<evidence type="ECO:0000313" key="16">
    <source>
        <dbReference type="Proteomes" id="UP000247922"/>
    </source>
</evidence>
<dbReference type="InterPro" id="IPR005863">
    <property type="entry name" value="UDP-N-AcMur_synth"/>
</dbReference>
<dbReference type="NCBIfam" id="TIGR01143">
    <property type="entry name" value="murF"/>
    <property type="match status" value="1"/>
</dbReference>
<dbReference type="PANTHER" id="PTHR43024:SF1">
    <property type="entry name" value="UDP-N-ACETYLMURAMOYL-TRIPEPTIDE--D-ALANYL-D-ALANINE LIGASE"/>
    <property type="match status" value="1"/>
</dbReference>
<dbReference type="OrthoDB" id="9801978at2"/>
<dbReference type="GO" id="GO:0008766">
    <property type="term" value="F:UDP-N-acetylmuramoylalanyl-D-glutamyl-2,6-diaminopimelate-D-alanyl-D-alanine ligase activity"/>
    <property type="evidence" value="ECO:0007669"/>
    <property type="project" value="RHEA"/>
</dbReference>
<comment type="catalytic activity">
    <reaction evidence="10 11">
        <text>D-alanyl-D-alanine + UDP-N-acetyl-alpha-D-muramoyl-L-alanyl-gamma-D-glutamyl-meso-2,6-diaminopimelate + ATP = UDP-N-acetyl-alpha-D-muramoyl-L-alanyl-gamma-D-glutamyl-meso-2,6-diaminopimeloyl-D-alanyl-D-alanine + ADP + phosphate + H(+)</text>
        <dbReference type="Rhea" id="RHEA:28374"/>
        <dbReference type="ChEBI" id="CHEBI:15378"/>
        <dbReference type="ChEBI" id="CHEBI:30616"/>
        <dbReference type="ChEBI" id="CHEBI:43474"/>
        <dbReference type="ChEBI" id="CHEBI:57822"/>
        <dbReference type="ChEBI" id="CHEBI:61386"/>
        <dbReference type="ChEBI" id="CHEBI:83905"/>
        <dbReference type="ChEBI" id="CHEBI:456216"/>
        <dbReference type="EC" id="6.3.2.10"/>
    </reaction>
</comment>
<dbReference type="GO" id="GO:0005524">
    <property type="term" value="F:ATP binding"/>
    <property type="evidence" value="ECO:0007669"/>
    <property type="project" value="UniProtKB-UniRule"/>
</dbReference>
<dbReference type="InterPro" id="IPR036615">
    <property type="entry name" value="Mur_ligase_C_dom_sf"/>
</dbReference>
<dbReference type="InterPro" id="IPR036565">
    <property type="entry name" value="Mur-like_cat_sf"/>
</dbReference>
<evidence type="ECO:0000259" key="12">
    <source>
        <dbReference type="Pfam" id="PF01225"/>
    </source>
</evidence>
<dbReference type="Pfam" id="PF02875">
    <property type="entry name" value="Mur_ligase_C"/>
    <property type="match status" value="1"/>
</dbReference>
<keyword evidence="4 10" id="KW-0547">Nucleotide-binding</keyword>
<dbReference type="InterPro" id="IPR013221">
    <property type="entry name" value="Mur_ligase_cen"/>
</dbReference>
<dbReference type="Gene3D" id="3.40.1390.10">
    <property type="entry name" value="MurE/MurF, N-terminal domain"/>
    <property type="match status" value="1"/>
</dbReference>
<accession>A0A2V3WUG7</accession>
<reference evidence="15 16" key="1">
    <citation type="submission" date="2018-05" db="EMBL/GenBank/DDBJ databases">
        <title>Genomic Encyclopedia of Type Strains, Phase IV (KMG-IV): sequencing the most valuable type-strain genomes for metagenomic binning, comparative biology and taxonomic classification.</title>
        <authorList>
            <person name="Goeker M."/>
        </authorList>
    </citation>
    <scope>NUCLEOTIDE SEQUENCE [LARGE SCALE GENOMIC DNA]</scope>
    <source>
        <strain evidence="15 16">DSM 22440</strain>
    </source>
</reference>
<evidence type="ECO:0000256" key="7">
    <source>
        <dbReference type="ARBA" id="ARBA00022984"/>
    </source>
</evidence>
<comment type="pathway">
    <text evidence="10 11">Cell wall biogenesis; peptidoglycan biosynthesis.</text>
</comment>
<keyword evidence="1 10" id="KW-0963">Cytoplasm</keyword>
<evidence type="ECO:0000256" key="8">
    <source>
        <dbReference type="ARBA" id="ARBA00023306"/>
    </source>
</evidence>
<keyword evidence="3 10" id="KW-0132">Cell division</keyword>
<dbReference type="InterPro" id="IPR000713">
    <property type="entry name" value="Mur_ligase_N"/>
</dbReference>
<dbReference type="SUPFAM" id="SSF53244">
    <property type="entry name" value="MurD-like peptide ligases, peptide-binding domain"/>
    <property type="match status" value="1"/>
</dbReference>
<evidence type="ECO:0000256" key="1">
    <source>
        <dbReference type="ARBA" id="ARBA00022490"/>
    </source>
</evidence>
<dbReference type="GO" id="GO:0051301">
    <property type="term" value="P:cell division"/>
    <property type="evidence" value="ECO:0007669"/>
    <property type="project" value="UniProtKB-KW"/>
</dbReference>
<evidence type="ECO:0000259" key="13">
    <source>
        <dbReference type="Pfam" id="PF02875"/>
    </source>
</evidence>
<keyword evidence="2 10" id="KW-0436">Ligase</keyword>
<feature type="domain" description="Mur ligase N-terminal catalytic" evidence="12">
    <location>
        <begin position="22"/>
        <end position="98"/>
    </location>
</feature>
<evidence type="ECO:0000256" key="11">
    <source>
        <dbReference type="RuleBase" id="RU004136"/>
    </source>
</evidence>
<evidence type="ECO:0000256" key="9">
    <source>
        <dbReference type="ARBA" id="ARBA00023316"/>
    </source>
</evidence>
<dbReference type="InterPro" id="IPR051046">
    <property type="entry name" value="MurCDEF_CellWall_CoF430Synth"/>
</dbReference>
<gene>
    <name evidence="10" type="primary">murF</name>
    <name evidence="15" type="ORF">DES38_102196</name>
</gene>
<feature type="binding site" evidence="10">
    <location>
        <begin position="111"/>
        <end position="117"/>
    </location>
    <ligand>
        <name>ATP</name>
        <dbReference type="ChEBI" id="CHEBI:30616"/>
    </ligand>
</feature>
<dbReference type="Pfam" id="PF01225">
    <property type="entry name" value="Mur_ligase"/>
    <property type="match status" value="1"/>
</dbReference>
<keyword evidence="7 10" id="KW-0573">Peptidoglycan synthesis</keyword>
<sequence length="451" mass="49710">MIKDSDLKKITTDVEGGLNQELKGVGTDTRQDLTNQLYVPLIGDHFNGHDFIEVAIAQGALAVFWQKDHPFPEHLTTKPVIYYVDDTLEALQQLAKVYRDKVDPKVIGITGSNGKTSTKDLVASVLKASFRTHVTKGNFNNHIGLPLTILNMPATTEILVLEMGMSAKGEIEVLSNLARPDIAVITNIGESHIEFLKTKMGISEAKLEILTGLTKGGVFVYDGDEPLLNKNYAVKTIRVGFEERHDYRIEAVVVTSDGTSFQLNHQTPFNIPLVGKHHAKNASYAVAIAHHLGVSDAAIQAGFDNMIKTGMRFEVTSKGPHQVINDAYNASPTSMCGLIDIVSDLETTKQKVLILGDMYELGEKTEDYHRMVGAYVTDKVDLLLTVGEAARHIKTNEQIKHHHFETRAALSTYLNQLSKPSLLAFKASRGMQLEKVIEQLTMNDLTNHGGL</sequence>
<comment type="function">
    <text evidence="10 11">Involved in cell wall formation. Catalyzes the final step in the synthesis of UDP-N-acetylmuramoyl-pentapeptide, the precursor of murein.</text>
</comment>
<evidence type="ECO:0000256" key="10">
    <source>
        <dbReference type="HAMAP-Rule" id="MF_02019"/>
    </source>
</evidence>
<keyword evidence="8 10" id="KW-0131">Cell cycle</keyword>
<dbReference type="SUPFAM" id="SSF53623">
    <property type="entry name" value="MurD-like peptide ligases, catalytic domain"/>
    <property type="match status" value="1"/>
</dbReference>
<dbReference type="EMBL" id="QJJR01000002">
    <property type="protein sequence ID" value="PXW92612.1"/>
    <property type="molecule type" value="Genomic_DNA"/>
</dbReference>
<dbReference type="Gene3D" id="3.90.190.20">
    <property type="entry name" value="Mur ligase, C-terminal domain"/>
    <property type="match status" value="1"/>
</dbReference>
<comment type="similarity">
    <text evidence="10">Belongs to the MurCDEF family. MurF subfamily.</text>
</comment>
<comment type="caution">
    <text evidence="15">The sequence shown here is derived from an EMBL/GenBank/DDBJ whole genome shotgun (WGS) entry which is preliminary data.</text>
</comment>
<keyword evidence="16" id="KW-1185">Reference proteome</keyword>
<feature type="domain" description="Mur ligase C-terminal" evidence="13">
    <location>
        <begin position="311"/>
        <end position="428"/>
    </location>
</feature>
<dbReference type="GO" id="GO:0071555">
    <property type="term" value="P:cell wall organization"/>
    <property type="evidence" value="ECO:0007669"/>
    <property type="project" value="UniProtKB-KW"/>
</dbReference>
<dbReference type="Pfam" id="PF08245">
    <property type="entry name" value="Mur_ligase_M"/>
    <property type="match status" value="1"/>
</dbReference>
<dbReference type="EC" id="6.3.2.10" evidence="10 11"/>
<protein>
    <recommendedName>
        <fullName evidence="10 11">UDP-N-acetylmuramoyl-tripeptide--D-alanyl-D-alanine ligase</fullName>
        <ecNumber evidence="10 11">6.3.2.10</ecNumber>
    </recommendedName>
    <alternativeName>
        <fullName evidence="10">D-alanyl-D-alanine-adding enzyme</fullName>
    </alternativeName>
</protein>
<feature type="domain" description="Mur ligase central" evidence="14">
    <location>
        <begin position="109"/>
        <end position="289"/>
    </location>
</feature>
<evidence type="ECO:0000259" key="14">
    <source>
        <dbReference type="Pfam" id="PF08245"/>
    </source>
</evidence>
<dbReference type="HAMAP" id="MF_02019">
    <property type="entry name" value="MurF"/>
    <property type="match status" value="1"/>
</dbReference>
<evidence type="ECO:0000256" key="5">
    <source>
        <dbReference type="ARBA" id="ARBA00022840"/>
    </source>
</evidence>
<keyword evidence="5 10" id="KW-0067">ATP-binding</keyword>
<keyword evidence="6 10" id="KW-0133">Cell shape</keyword>
<dbReference type="UniPathway" id="UPA00219"/>
<dbReference type="InterPro" id="IPR004101">
    <property type="entry name" value="Mur_ligase_C"/>
</dbReference>
<dbReference type="RefSeq" id="WP_110250490.1">
    <property type="nucleotide sequence ID" value="NZ_QJJR01000002.1"/>
</dbReference>
<dbReference type="SUPFAM" id="SSF63418">
    <property type="entry name" value="MurE/MurF N-terminal domain"/>
    <property type="match status" value="1"/>
</dbReference>
<dbReference type="GO" id="GO:0047480">
    <property type="term" value="F:UDP-N-acetylmuramoyl-tripeptide-D-alanyl-D-alanine ligase activity"/>
    <property type="evidence" value="ECO:0007669"/>
    <property type="project" value="UniProtKB-UniRule"/>
</dbReference>
<dbReference type="Gene3D" id="3.40.1190.10">
    <property type="entry name" value="Mur-like, catalytic domain"/>
    <property type="match status" value="1"/>
</dbReference>
<dbReference type="InterPro" id="IPR035911">
    <property type="entry name" value="MurE/MurF_N"/>
</dbReference>
<evidence type="ECO:0000256" key="6">
    <source>
        <dbReference type="ARBA" id="ARBA00022960"/>
    </source>
</evidence>
<dbReference type="GO" id="GO:0005737">
    <property type="term" value="C:cytoplasm"/>
    <property type="evidence" value="ECO:0007669"/>
    <property type="project" value="UniProtKB-SubCell"/>
</dbReference>
<evidence type="ECO:0000256" key="2">
    <source>
        <dbReference type="ARBA" id="ARBA00022598"/>
    </source>
</evidence>
<dbReference type="GO" id="GO:0008360">
    <property type="term" value="P:regulation of cell shape"/>
    <property type="evidence" value="ECO:0007669"/>
    <property type="project" value="UniProtKB-KW"/>
</dbReference>
<organism evidence="15 16">
    <name type="scientific">Streptohalobacillus salinus</name>
    <dbReference type="NCBI Taxonomy" id="621096"/>
    <lineage>
        <taxon>Bacteria</taxon>
        <taxon>Bacillati</taxon>
        <taxon>Bacillota</taxon>
        <taxon>Bacilli</taxon>
        <taxon>Bacillales</taxon>
        <taxon>Bacillaceae</taxon>
        <taxon>Streptohalobacillus</taxon>
    </lineage>
</organism>
<name>A0A2V3WUG7_9BACI</name>
<comment type="subcellular location">
    <subcellularLocation>
        <location evidence="10 11">Cytoplasm</location>
    </subcellularLocation>
</comment>
<dbReference type="Proteomes" id="UP000247922">
    <property type="component" value="Unassembled WGS sequence"/>
</dbReference>
<dbReference type="AlphaFoldDB" id="A0A2V3WUG7"/>
<dbReference type="GO" id="GO:0009252">
    <property type="term" value="P:peptidoglycan biosynthetic process"/>
    <property type="evidence" value="ECO:0007669"/>
    <property type="project" value="UniProtKB-UniRule"/>
</dbReference>
<proteinExistence type="inferred from homology"/>